<accession>A0ACC2PQ93</accession>
<evidence type="ECO:0000313" key="1">
    <source>
        <dbReference type="EMBL" id="KAJ8685183.1"/>
    </source>
</evidence>
<organism evidence="1 2">
    <name type="scientific">Eretmocerus hayati</name>
    <dbReference type="NCBI Taxonomy" id="131215"/>
    <lineage>
        <taxon>Eukaryota</taxon>
        <taxon>Metazoa</taxon>
        <taxon>Ecdysozoa</taxon>
        <taxon>Arthropoda</taxon>
        <taxon>Hexapoda</taxon>
        <taxon>Insecta</taxon>
        <taxon>Pterygota</taxon>
        <taxon>Neoptera</taxon>
        <taxon>Endopterygota</taxon>
        <taxon>Hymenoptera</taxon>
        <taxon>Apocrita</taxon>
        <taxon>Proctotrupomorpha</taxon>
        <taxon>Chalcidoidea</taxon>
        <taxon>Aphelinidae</taxon>
        <taxon>Aphelininae</taxon>
        <taxon>Eretmocerus</taxon>
    </lineage>
</organism>
<dbReference type="Proteomes" id="UP001239111">
    <property type="component" value="Chromosome 1"/>
</dbReference>
<evidence type="ECO:0000313" key="2">
    <source>
        <dbReference type="Proteomes" id="UP001239111"/>
    </source>
</evidence>
<sequence length="262" mass="29965">MVHKKDDGLPSQIRKSVREYDQWNENGQSCSSTNEMSLDKETWESEDDDPSNLLDGSSNSNPGKFRKVSEQRVEKNMALNINEARRSEETRTTFKKICGLFSTESPGRNHSYASKSQPVSTEPEIQNRERRSQSKDDSTRDFSQLPLHEQLMLVKGECDEILQNQAEITVGMNQSVAVTRQDFSDLEQYFTIKTEDEFVEFNKKLKSSVYSQRIRDFSATSTVEEAKKSTLSVLAGLIHDKLAKKFTFGGRNGKKEFRIEPL</sequence>
<comment type="caution">
    <text evidence="1">The sequence shown here is derived from an EMBL/GenBank/DDBJ whole genome shotgun (WGS) entry which is preliminary data.</text>
</comment>
<proteinExistence type="predicted"/>
<reference evidence="1" key="1">
    <citation type="submission" date="2023-04" db="EMBL/GenBank/DDBJ databases">
        <title>A chromosome-level genome assembly of the parasitoid wasp Eretmocerus hayati.</title>
        <authorList>
            <person name="Zhong Y."/>
            <person name="Liu S."/>
            <person name="Liu Y."/>
        </authorList>
    </citation>
    <scope>NUCLEOTIDE SEQUENCE</scope>
    <source>
        <strain evidence="1">ZJU_SS_LIU_2023</strain>
    </source>
</reference>
<dbReference type="EMBL" id="CM056741">
    <property type="protein sequence ID" value="KAJ8685183.1"/>
    <property type="molecule type" value="Genomic_DNA"/>
</dbReference>
<name>A0ACC2PQ93_9HYME</name>
<protein>
    <submittedName>
        <fullName evidence="1">Uncharacterized protein</fullName>
    </submittedName>
</protein>
<gene>
    <name evidence="1" type="ORF">QAD02_020976</name>
</gene>
<keyword evidence="2" id="KW-1185">Reference proteome</keyword>